<feature type="region of interest" description="Disordered" evidence="1">
    <location>
        <begin position="16"/>
        <end position="38"/>
    </location>
</feature>
<dbReference type="Proteomes" id="UP000887159">
    <property type="component" value="Unassembled WGS sequence"/>
</dbReference>
<evidence type="ECO:0000313" key="3">
    <source>
        <dbReference type="Proteomes" id="UP000887159"/>
    </source>
</evidence>
<keyword evidence="3" id="KW-1185">Reference proteome</keyword>
<dbReference type="EMBL" id="BMAU01021438">
    <property type="protein sequence ID" value="GFY36896.1"/>
    <property type="molecule type" value="Genomic_DNA"/>
</dbReference>
<name>A0A8X6WNF5_TRICX</name>
<accession>A0A8X6WNF5</accession>
<reference evidence="2" key="1">
    <citation type="submission" date="2020-08" db="EMBL/GenBank/DDBJ databases">
        <title>Multicomponent nature underlies the extraordinary mechanical properties of spider dragline silk.</title>
        <authorList>
            <person name="Kono N."/>
            <person name="Nakamura H."/>
            <person name="Mori M."/>
            <person name="Yoshida Y."/>
            <person name="Ohtoshi R."/>
            <person name="Malay A.D."/>
            <person name="Moran D.A.P."/>
            <person name="Tomita M."/>
            <person name="Numata K."/>
            <person name="Arakawa K."/>
        </authorList>
    </citation>
    <scope>NUCLEOTIDE SEQUENCE</scope>
</reference>
<dbReference type="AlphaFoldDB" id="A0A8X6WNF5"/>
<evidence type="ECO:0000256" key="1">
    <source>
        <dbReference type="SAM" id="MobiDB-lite"/>
    </source>
</evidence>
<evidence type="ECO:0000313" key="2">
    <source>
        <dbReference type="EMBL" id="GFY36896.1"/>
    </source>
</evidence>
<organism evidence="2 3">
    <name type="scientific">Trichonephila clavipes</name>
    <name type="common">Golden silk orbweaver</name>
    <name type="synonym">Nephila clavipes</name>
    <dbReference type="NCBI Taxonomy" id="2585209"/>
    <lineage>
        <taxon>Eukaryota</taxon>
        <taxon>Metazoa</taxon>
        <taxon>Ecdysozoa</taxon>
        <taxon>Arthropoda</taxon>
        <taxon>Chelicerata</taxon>
        <taxon>Arachnida</taxon>
        <taxon>Araneae</taxon>
        <taxon>Araneomorphae</taxon>
        <taxon>Entelegynae</taxon>
        <taxon>Araneoidea</taxon>
        <taxon>Nephilidae</taxon>
        <taxon>Trichonephila</taxon>
    </lineage>
</organism>
<protein>
    <submittedName>
        <fullName evidence="2">Uncharacterized protein</fullName>
    </submittedName>
</protein>
<comment type="caution">
    <text evidence="2">The sequence shown here is derived from an EMBL/GenBank/DDBJ whole genome shotgun (WGS) entry which is preliminary data.</text>
</comment>
<proteinExistence type="predicted"/>
<gene>
    <name evidence="2" type="ORF">TNCV_2568581</name>
</gene>
<sequence>MITYDVEEDEIEPHPDLVEKDGKQSWKGSLHLTPTRSRNHGSLMVKVSDRGCLITSSGPVPLKTRHVGVRCTLNMSRAQTSSRWCSVVAERGGARSGVVLVI</sequence>